<proteinExistence type="predicted"/>
<dbReference type="SUPFAM" id="SSF52540">
    <property type="entry name" value="P-loop containing nucleoside triphosphate hydrolases"/>
    <property type="match status" value="1"/>
</dbReference>
<comment type="caution">
    <text evidence="1">The sequence shown here is derived from an EMBL/GenBank/DDBJ whole genome shotgun (WGS) entry which is preliminary data.</text>
</comment>
<accession>A0ABT3LD41</accession>
<organism evidence="1 2">
    <name type="scientific">Spirulina subsalsa FACHB-351</name>
    <dbReference type="NCBI Taxonomy" id="234711"/>
    <lineage>
        <taxon>Bacteria</taxon>
        <taxon>Bacillati</taxon>
        <taxon>Cyanobacteriota</taxon>
        <taxon>Cyanophyceae</taxon>
        <taxon>Spirulinales</taxon>
        <taxon>Spirulinaceae</taxon>
        <taxon>Spirulina</taxon>
    </lineage>
</organism>
<dbReference type="EMBL" id="JAIHOM010000265">
    <property type="protein sequence ID" value="MCW6039057.1"/>
    <property type="molecule type" value="Genomic_DNA"/>
</dbReference>
<name>A0ABT3LD41_9CYAN</name>
<protein>
    <submittedName>
        <fullName evidence="1">Uncharacterized protein</fullName>
    </submittedName>
</protein>
<gene>
    <name evidence="1" type="ORF">K4A83_22815</name>
</gene>
<reference evidence="1 2" key="1">
    <citation type="submission" date="2021-08" db="EMBL/GenBank/DDBJ databases">
        <title>Draft genome sequence of Spirulina subsalsa with high tolerance to salinity and hype-accumulation of phycocyanin.</title>
        <authorList>
            <person name="Pei H."/>
            <person name="Jiang L."/>
        </authorList>
    </citation>
    <scope>NUCLEOTIDE SEQUENCE [LARGE SCALE GENOMIC DNA]</scope>
    <source>
        <strain evidence="1 2">FACHB-351</strain>
    </source>
</reference>
<dbReference type="Proteomes" id="UP001526426">
    <property type="component" value="Unassembled WGS sequence"/>
</dbReference>
<evidence type="ECO:0000313" key="1">
    <source>
        <dbReference type="EMBL" id="MCW6039057.1"/>
    </source>
</evidence>
<keyword evidence="2" id="KW-1185">Reference proteome</keyword>
<evidence type="ECO:0000313" key="2">
    <source>
        <dbReference type="Proteomes" id="UP001526426"/>
    </source>
</evidence>
<sequence length="104" mass="11806">MTTTPAKKSLAHYFTLNRRYSRSVNLERDLDRPDAVQGYILTERSAATLERILSAFLDPRGHHAWTLTGVYGTGKSAFAHYLASLSAMSGEDPRFYRRDETRPV</sequence>
<dbReference type="InterPro" id="IPR027417">
    <property type="entry name" value="P-loop_NTPase"/>
</dbReference>
<dbReference type="RefSeq" id="WP_265267016.1">
    <property type="nucleotide sequence ID" value="NZ_JAIHOM010000265.1"/>
</dbReference>